<dbReference type="Gene3D" id="1.10.10.10">
    <property type="entry name" value="Winged helix-like DNA-binding domain superfamily/Winged helix DNA-binding domain"/>
    <property type="match status" value="1"/>
</dbReference>
<keyword evidence="1" id="KW-0805">Transcription regulation</keyword>
<dbReference type="GO" id="GO:0003700">
    <property type="term" value="F:DNA-binding transcription factor activity"/>
    <property type="evidence" value="ECO:0007669"/>
    <property type="project" value="TreeGrafter"/>
</dbReference>
<dbReference type="Gene3D" id="3.30.450.40">
    <property type="match status" value="1"/>
</dbReference>
<keyword evidence="2" id="KW-0804">Transcription</keyword>
<dbReference type="AlphaFoldDB" id="A0A848IMP3"/>
<dbReference type="PANTHER" id="PTHR30136">
    <property type="entry name" value="HELIX-TURN-HELIX TRANSCRIPTIONAL REGULATOR, ICLR FAMILY"/>
    <property type="match status" value="1"/>
</dbReference>
<dbReference type="SUPFAM" id="SSF46785">
    <property type="entry name" value="Winged helix' DNA-binding domain"/>
    <property type="match status" value="1"/>
</dbReference>
<dbReference type="InterPro" id="IPR029016">
    <property type="entry name" value="GAF-like_dom_sf"/>
</dbReference>
<dbReference type="GO" id="GO:0003677">
    <property type="term" value="F:DNA binding"/>
    <property type="evidence" value="ECO:0007669"/>
    <property type="project" value="InterPro"/>
</dbReference>
<accession>A0A848IMP3</accession>
<dbReference type="InterPro" id="IPR036390">
    <property type="entry name" value="WH_DNA-bd_sf"/>
</dbReference>
<evidence type="ECO:0000313" key="4">
    <source>
        <dbReference type="EMBL" id="NMM03041.1"/>
    </source>
</evidence>
<organism evidence="4 5">
    <name type="scientific">Paraburkholderia polaris</name>
    <dbReference type="NCBI Taxonomy" id="2728848"/>
    <lineage>
        <taxon>Bacteria</taxon>
        <taxon>Pseudomonadati</taxon>
        <taxon>Pseudomonadota</taxon>
        <taxon>Betaproteobacteria</taxon>
        <taxon>Burkholderiales</taxon>
        <taxon>Burkholderiaceae</taxon>
        <taxon>Paraburkholderia</taxon>
    </lineage>
</organism>
<name>A0A848IMP3_9BURK</name>
<dbReference type="InterPro" id="IPR050707">
    <property type="entry name" value="HTH_MetabolicPath_Reg"/>
</dbReference>
<dbReference type="InterPro" id="IPR036388">
    <property type="entry name" value="WH-like_DNA-bd_sf"/>
</dbReference>
<dbReference type="EMBL" id="JABBGJ010000047">
    <property type="protein sequence ID" value="NMM03041.1"/>
    <property type="molecule type" value="Genomic_DNA"/>
</dbReference>
<dbReference type="InterPro" id="IPR005471">
    <property type="entry name" value="Tscrpt_reg_IclR_N"/>
</dbReference>
<evidence type="ECO:0000313" key="5">
    <source>
        <dbReference type="Proteomes" id="UP000544134"/>
    </source>
</evidence>
<protein>
    <submittedName>
        <fullName evidence="4">Helix-turn-helix domain-containing protein</fullName>
    </submittedName>
</protein>
<keyword evidence="5" id="KW-1185">Reference proteome</keyword>
<dbReference type="Proteomes" id="UP000544134">
    <property type="component" value="Unassembled WGS sequence"/>
</dbReference>
<dbReference type="GO" id="GO:0045892">
    <property type="term" value="P:negative regulation of DNA-templated transcription"/>
    <property type="evidence" value="ECO:0007669"/>
    <property type="project" value="TreeGrafter"/>
</dbReference>
<sequence>MQAFSGGRPRIRNSELVAYVGAPRNSVARLVRVLVEYGFLVDDTNGALTPGPAASRIAAAYVGGLPGLAHALPILQSLCERTGRATQLLVADGDEAVVVAQAVPSRPDPGCLASRVGARFALLARLPAPPSPRDGLTVVASAGLPVPAAVSYEHALRTAWILGPAGTARDAGNTGALPGYLSA</sequence>
<evidence type="ECO:0000256" key="2">
    <source>
        <dbReference type="ARBA" id="ARBA00023163"/>
    </source>
</evidence>
<evidence type="ECO:0000256" key="1">
    <source>
        <dbReference type="ARBA" id="ARBA00023015"/>
    </source>
</evidence>
<dbReference type="SUPFAM" id="SSF55781">
    <property type="entry name" value="GAF domain-like"/>
    <property type="match status" value="1"/>
</dbReference>
<feature type="domain" description="HTH iclR-type" evidence="3">
    <location>
        <begin position="1"/>
        <end position="43"/>
    </location>
</feature>
<dbReference type="PANTHER" id="PTHR30136:SF35">
    <property type="entry name" value="HTH-TYPE TRANSCRIPTIONAL REGULATOR RV1719"/>
    <property type="match status" value="1"/>
</dbReference>
<proteinExistence type="predicted"/>
<gene>
    <name evidence="4" type="ORF">HHL24_34685</name>
</gene>
<reference evidence="4 5" key="1">
    <citation type="submission" date="2020-04" db="EMBL/GenBank/DDBJ databases">
        <title>Paraburkholderia sp. RP-4-7 isolated from soil.</title>
        <authorList>
            <person name="Dahal R.H."/>
        </authorList>
    </citation>
    <scope>NUCLEOTIDE SEQUENCE [LARGE SCALE GENOMIC DNA]</scope>
    <source>
        <strain evidence="4 5">RP-4-7</strain>
    </source>
</reference>
<evidence type="ECO:0000259" key="3">
    <source>
        <dbReference type="Pfam" id="PF09339"/>
    </source>
</evidence>
<comment type="caution">
    <text evidence="4">The sequence shown here is derived from an EMBL/GenBank/DDBJ whole genome shotgun (WGS) entry which is preliminary data.</text>
</comment>
<dbReference type="Pfam" id="PF09339">
    <property type="entry name" value="HTH_IclR"/>
    <property type="match status" value="1"/>
</dbReference>